<sequence>VQPCQVACRGSADGYICNQGDHALRGRQPQPRPRFDGTGHLELRPAAQPARAGYLPALSLRSGPVAASCLGR</sequence>
<accession>A0AA40ML43</accession>
<dbReference type="EMBL" id="JXIG01000140">
    <property type="protein sequence ID" value="KIU01635.1"/>
    <property type="molecule type" value="Genomic_DNA"/>
</dbReference>
<reference evidence="1 2" key="1">
    <citation type="submission" date="2015-01" db="EMBL/GenBank/DDBJ databases">
        <title>Characterization of Swiss Staphylococcus aureus strains involved in food poisoning.</title>
        <authorList>
            <person name="Crovadore J."/>
            <person name="Chablais R."/>
            <person name="Tonacini J."/>
            <person name="Schnyder B."/>
            <person name="Lefort F."/>
        </authorList>
    </citation>
    <scope>NUCLEOTIDE SEQUENCE [LARGE SCALE GENOMIC DNA]</scope>
    <source>
        <strain evidence="1 2">SA-120</strain>
    </source>
</reference>
<feature type="non-terminal residue" evidence="1">
    <location>
        <position position="1"/>
    </location>
</feature>
<dbReference type="Proteomes" id="UP000032274">
    <property type="component" value="Unassembled WGS sequence"/>
</dbReference>
<dbReference type="AlphaFoldDB" id="A0AA40ML43"/>
<comment type="caution">
    <text evidence="1">The sequence shown here is derived from an EMBL/GenBank/DDBJ whole genome shotgun (WGS) entry which is preliminary data.</text>
</comment>
<gene>
    <name evidence="1" type="ORF">QU38_00620</name>
</gene>
<proteinExistence type="predicted"/>
<evidence type="ECO:0000313" key="1">
    <source>
        <dbReference type="EMBL" id="KIU01635.1"/>
    </source>
</evidence>
<name>A0AA40ML43_STAAU</name>
<organism evidence="1 2">
    <name type="scientific">Staphylococcus aureus</name>
    <dbReference type="NCBI Taxonomy" id="1280"/>
    <lineage>
        <taxon>Bacteria</taxon>
        <taxon>Bacillati</taxon>
        <taxon>Bacillota</taxon>
        <taxon>Bacilli</taxon>
        <taxon>Bacillales</taxon>
        <taxon>Staphylococcaceae</taxon>
        <taxon>Staphylococcus</taxon>
    </lineage>
</organism>
<protein>
    <submittedName>
        <fullName evidence="1">Uncharacterized protein</fullName>
    </submittedName>
</protein>
<evidence type="ECO:0000313" key="2">
    <source>
        <dbReference type="Proteomes" id="UP000032274"/>
    </source>
</evidence>